<proteinExistence type="predicted"/>
<feature type="region of interest" description="Disordered" evidence="1">
    <location>
        <begin position="1"/>
        <end position="36"/>
    </location>
</feature>
<dbReference type="EMBL" id="UINC01057439">
    <property type="protein sequence ID" value="SVB78579.1"/>
    <property type="molecule type" value="Genomic_DNA"/>
</dbReference>
<gene>
    <name evidence="3" type="ORF">METZ01_LOCUS231433</name>
</gene>
<feature type="compositionally biased region" description="Basic residues" evidence="1">
    <location>
        <begin position="1"/>
        <end position="22"/>
    </location>
</feature>
<feature type="domain" description="DUF4167" evidence="2">
    <location>
        <begin position="11"/>
        <end position="75"/>
    </location>
</feature>
<evidence type="ECO:0000313" key="3">
    <source>
        <dbReference type="EMBL" id="SVB78579.1"/>
    </source>
</evidence>
<evidence type="ECO:0000259" key="2">
    <source>
        <dbReference type="Pfam" id="PF13763"/>
    </source>
</evidence>
<sequence length="75" mass="8375">MKQNHNHNPKRHRGRSNGRRGPHGANASIESNGPEVKIRGNATQLCEKYQSLARDAVTSGDRIAAESYLQHAEHY</sequence>
<protein>
    <recommendedName>
        <fullName evidence="2">DUF4167 domain-containing protein</fullName>
    </recommendedName>
</protein>
<evidence type="ECO:0000256" key="1">
    <source>
        <dbReference type="SAM" id="MobiDB-lite"/>
    </source>
</evidence>
<reference evidence="3" key="1">
    <citation type="submission" date="2018-05" db="EMBL/GenBank/DDBJ databases">
        <authorList>
            <person name="Lanie J.A."/>
            <person name="Ng W.-L."/>
            <person name="Kazmierczak K.M."/>
            <person name="Andrzejewski T.M."/>
            <person name="Davidsen T.M."/>
            <person name="Wayne K.J."/>
            <person name="Tettelin H."/>
            <person name="Glass J.I."/>
            <person name="Rusch D."/>
            <person name="Podicherti R."/>
            <person name="Tsui H.-C.T."/>
            <person name="Winkler M.E."/>
        </authorList>
    </citation>
    <scope>NUCLEOTIDE SEQUENCE</scope>
</reference>
<accession>A0A382GUE7</accession>
<dbReference type="InterPro" id="IPR025430">
    <property type="entry name" value="DUF4167"/>
</dbReference>
<organism evidence="3">
    <name type="scientific">marine metagenome</name>
    <dbReference type="NCBI Taxonomy" id="408172"/>
    <lineage>
        <taxon>unclassified sequences</taxon>
        <taxon>metagenomes</taxon>
        <taxon>ecological metagenomes</taxon>
    </lineage>
</organism>
<name>A0A382GUE7_9ZZZZ</name>
<feature type="non-terminal residue" evidence="3">
    <location>
        <position position="75"/>
    </location>
</feature>
<dbReference type="AlphaFoldDB" id="A0A382GUE7"/>
<dbReference type="Pfam" id="PF13763">
    <property type="entry name" value="DUF4167"/>
    <property type="match status" value="1"/>
</dbReference>